<feature type="domain" description="EAL" evidence="2">
    <location>
        <begin position="733"/>
        <end position="987"/>
    </location>
</feature>
<dbReference type="PROSITE" id="PS50887">
    <property type="entry name" value="GGDEF"/>
    <property type="match status" value="1"/>
</dbReference>
<keyword evidence="1" id="KW-0472">Membrane</keyword>
<dbReference type="EMBL" id="JACOPQ010000002">
    <property type="protein sequence ID" value="MBC5736223.1"/>
    <property type="molecule type" value="Genomic_DNA"/>
</dbReference>
<dbReference type="PANTHER" id="PTHR33121:SF70">
    <property type="entry name" value="SIGNALING PROTEIN YKOW"/>
    <property type="match status" value="1"/>
</dbReference>
<dbReference type="SMART" id="SM00267">
    <property type="entry name" value="GGDEF"/>
    <property type="match status" value="1"/>
</dbReference>
<evidence type="ECO:0000313" key="5">
    <source>
        <dbReference type="Proteomes" id="UP000607645"/>
    </source>
</evidence>
<feature type="domain" description="GGDEF" evidence="3">
    <location>
        <begin position="593"/>
        <end position="728"/>
    </location>
</feature>
<keyword evidence="1" id="KW-0812">Transmembrane</keyword>
<dbReference type="AlphaFoldDB" id="A0A8J6JHI0"/>
<dbReference type="SMART" id="SM00052">
    <property type="entry name" value="EAL"/>
    <property type="match status" value="1"/>
</dbReference>
<gene>
    <name evidence="4" type="ORF">H8S62_04255</name>
</gene>
<accession>A0A8J6JHI0</accession>
<organism evidence="4 5">
    <name type="scientific">Lawsonibacter faecis</name>
    <dbReference type="NCBI Taxonomy" id="2763052"/>
    <lineage>
        <taxon>Bacteria</taxon>
        <taxon>Bacillati</taxon>
        <taxon>Bacillota</taxon>
        <taxon>Clostridia</taxon>
        <taxon>Eubacteriales</taxon>
        <taxon>Oscillospiraceae</taxon>
        <taxon>Lawsonibacter</taxon>
    </lineage>
</organism>
<dbReference type="PANTHER" id="PTHR33121">
    <property type="entry name" value="CYCLIC DI-GMP PHOSPHODIESTERASE PDEF"/>
    <property type="match status" value="1"/>
</dbReference>
<dbReference type="GO" id="GO:0071111">
    <property type="term" value="F:cyclic-guanylate-specific phosphodiesterase activity"/>
    <property type="evidence" value="ECO:0007669"/>
    <property type="project" value="InterPro"/>
</dbReference>
<evidence type="ECO:0000259" key="3">
    <source>
        <dbReference type="PROSITE" id="PS50887"/>
    </source>
</evidence>
<dbReference type="SUPFAM" id="SSF55073">
    <property type="entry name" value="Nucleotide cyclase"/>
    <property type="match status" value="1"/>
</dbReference>
<comment type="caution">
    <text evidence="4">The sequence shown here is derived from an EMBL/GenBank/DDBJ whole genome shotgun (WGS) entry which is preliminary data.</text>
</comment>
<dbReference type="InterPro" id="IPR035919">
    <property type="entry name" value="EAL_sf"/>
</dbReference>
<keyword evidence="1" id="KW-1133">Transmembrane helix</keyword>
<protein>
    <submittedName>
        <fullName evidence="4">EAL domain-containing protein</fullName>
    </submittedName>
</protein>
<dbReference type="CDD" id="cd01948">
    <property type="entry name" value="EAL"/>
    <property type="match status" value="1"/>
</dbReference>
<dbReference type="InterPro" id="IPR043128">
    <property type="entry name" value="Rev_trsase/Diguanyl_cyclase"/>
</dbReference>
<dbReference type="PROSITE" id="PS50883">
    <property type="entry name" value="EAL"/>
    <property type="match status" value="1"/>
</dbReference>
<dbReference type="Proteomes" id="UP000607645">
    <property type="component" value="Unassembled WGS sequence"/>
</dbReference>
<dbReference type="InterPro" id="IPR050706">
    <property type="entry name" value="Cyclic-di-GMP_PDE-like"/>
</dbReference>
<dbReference type="Gene3D" id="3.30.70.270">
    <property type="match status" value="1"/>
</dbReference>
<sequence length="997" mass="112381">MERRKQRSRTTFRRMLALLLAVLLIQLLIYLIVFFKGGILEQTEDNAFYILSERTANRKVYLENDMVSRWSNLAEGESEVLTAVSAVLERHGVGIEALMTDQALCQEVVASTADDIVSMLRRNGVTGAFLVLDCPGENEARPGVYIRDYDPASFSADNKDLLMERGLPEMGRILGITMDSYWSALYRFRGEDAAFFHEPVDAARSAPVRDRKSQYFGHWSGRFSLSESDRPVAAYSIPLIWEDGTVFGVLGVDLTVDYLAEQLKYDELGEERSGAYFLGISRDGGTTYETVCTSGPNFRAYFGQADTLAVEAGRHENIVTLGSDSYTDSTIYGAVQRLKLYNTNTPFEGEVWALIGIISGEHLLSFSHQIRSMLLVSTLVSLLLGLVLTILATKNFTKPIADLVDDLQRSDPDKPIRLRRINITEIDALTGAVEDLSNAAAESASRISKIVAMSHIPIGVCEYKKGGDRAFCSRNLFTVLDWPERPEGDAYLPREEFDRRIEEITRRGGAGPGEEQVFRLSREGGRDRWVQLFYREEGETVLSAFLDVTDDVEAKRKIEYERDFDILTDLYNRRAFDEHMDNLFNGRGPGALKVAALLMLDLDNLKYVNDGYGHDSGDRYIQAFAHCLEYFYGCRSVVGRRSGDEFNVFLYGYESREELRKNVAEFWTLVGETHITLPTGEQMRVRASGGLAWYPDDADNYEQLLRLADFAMYSIKHTVKGSIQEFSREEYGRKSILIQGQDALNQLIDGRMVRYAVQPVVSARDGAVYGYEFLMRPTLKQLSSLQDLFLLAKAQSKLLQLEELTWFEAMDAFARLTRSGALGGEARAFINSIGNQYLTSDDEKRLERKYGDLLSRLVIEITENEETSAELTERKKAAAAAWGAQIALDDFGTGFNSERILVDIAPDIVKVDISIVREINLNPNRQALLRNLIGYARERGIMVLAEGVETREELETLIAMGVDYLQGFYLARPDFGVPKVPVGVVEEIGKFYREYRT</sequence>
<dbReference type="InterPro" id="IPR001633">
    <property type="entry name" value="EAL_dom"/>
</dbReference>
<dbReference type="InterPro" id="IPR029787">
    <property type="entry name" value="Nucleotide_cyclase"/>
</dbReference>
<dbReference type="InterPro" id="IPR000160">
    <property type="entry name" value="GGDEF_dom"/>
</dbReference>
<evidence type="ECO:0000313" key="4">
    <source>
        <dbReference type="EMBL" id="MBC5736223.1"/>
    </source>
</evidence>
<proteinExistence type="predicted"/>
<reference evidence="4" key="1">
    <citation type="submission" date="2020-08" db="EMBL/GenBank/DDBJ databases">
        <title>Genome public.</title>
        <authorList>
            <person name="Liu C."/>
            <person name="Sun Q."/>
        </authorList>
    </citation>
    <scope>NUCLEOTIDE SEQUENCE</scope>
    <source>
        <strain evidence="4">NSJ-52</strain>
    </source>
</reference>
<dbReference type="Gene3D" id="3.20.20.450">
    <property type="entry name" value="EAL domain"/>
    <property type="match status" value="1"/>
</dbReference>
<dbReference type="RefSeq" id="WP_186918583.1">
    <property type="nucleotide sequence ID" value="NZ_JACOPQ010000002.1"/>
</dbReference>
<dbReference type="Pfam" id="PF00563">
    <property type="entry name" value="EAL"/>
    <property type="match status" value="1"/>
</dbReference>
<dbReference type="NCBIfam" id="TIGR00254">
    <property type="entry name" value="GGDEF"/>
    <property type="match status" value="1"/>
</dbReference>
<evidence type="ECO:0000259" key="2">
    <source>
        <dbReference type="PROSITE" id="PS50883"/>
    </source>
</evidence>
<feature type="transmembrane region" description="Helical" evidence="1">
    <location>
        <begin position="12"/>
        <end position="35"/>
    </location>
</feature>
<evidence type="ECO:0000256" key="1">
    <source>
        <dbReference type="SAM" id="Phobius"/>
    </source>
</evidence>
<dbReference type="Pfam" id="PF00990">
    <property type="entry name" value="GGDEF"/>
    <property type="match status" value="1"/>
</dbReference>
<dbReference type="CDD" id="cd01949">
    <property type="entry name" value="GGDEF"/>
    <property type="match status" value="1"/>
</dbReference>
<keyword evidence="5" id="KW-1185">Reference proteome</keyword>
<name>A0A8J6JHI0_9FIRM</name>
<dbReference type="SUPFAM" id="SSF141868">
    <property type="entry name" value="EAL domain-like"/>
    <property type="match status" value="1"/>
</dbReference>